<name>A0ABV8RVN3_9BURK</name>
<keyword evidence="3" id="KW-1185">Reference proteome</keyword>
<comment type="caution">
    <text evidence="2">The sequence shown here is derived from an EMBL/GenBank/DDBJ whole genome shotgun (WGS) entry which is preliminary data.</text>
</comment>
<dbReference type="InterPro" id="IPR037401">
    <property type="entry name" value="SnoaL-like"/>
</dbReference>
<dbReference type="Pfam" id="PF13577">
    <property type="entry name" value="SnoaL_4"/>
    <property type="match status" value="1"/>
</dbReference>
<dbReference type="InterPro" id="IPR032710">
    <property type="entry name" value="NTF2-like_dom_sf"/>
</dbReference>
<dbReference type="Gene3D" id="3.10.450.50">
    <property type="match status" value="1"/>
</dbReference>
<evidence type="ECO:0000313" key="2">
    <source>
        <dbReference type="EMBL" id="MFC4296899.1"/>
    </source>
</evidence>
<dbReference type="EMBL" id="JBHSDY010000002">
    <property type="protein sequence ID" value="MFC4296899.1"/>
    <property type="molecule type" value="Genomic_DNA"/>
</dbReference>
<evidence type="ECO:0000259" key="1">
    <source>
        <dbReference type="Pfam" id="PF13577"/>
    </source>
</evidence>
<gene>
    <name evidence="2" type="ORF">ACFO0J_02435</name>
</gene>
<dbReference type="SUPFAM" id="SSF54427">
    <property type="entry name" value="NTF2-like"/>
    <property type="match status" value="1"/>
</dbReference>
<dbReference type="RefSeq" id="WP_376811470.1">
    <property type="nucleotide sequence ID" value="NZ_JBHSDY010000002.1"/>
</dbReference>
<organism evidence="2 3">
    <name type="scientific">Castellaniella hirudinis</name>
    <dbReference type="NCBI Taxonomy" id="1144617"/>
    <lineage>
        <taxon>Bacteria</taxon>
        <taxon>Pseudomonadati</taxon>
        <taxon>Pseudomonadota</taxon>
        <taxon>Betaproteobacteria</taxon>
        <taxon>Burkholderiales</taxon>
        <taxon>Alcaligenaceae</taxon>
        <taxon>Castellaniella</taxon>
    </lineage>
</organism>
<feature type="domain" description="SnoaL-like" evidence="1">
    <location>
        <begin position="11"/>
        <end position="135"/>
    </location>
</feature>
<reference evidence="3" key="1">
    <citation type="journal article" date="2019" name="Int. J. Syst. Evol. Microbiol.">
        <title>The Global Catalogue of Microorganisms (GCM) 10K type strain sequencing project: providing services to taxonomists for standard genome sequencing and annotation.</title>
        <authorList>
            <consortium name="The Broad Institute Genomics Platform"/>
            <consortium name="The Broad Institute Genome Sequencing Center for Infectious Disease"/>
            <person name="Wu L."/>
            <person name="Ma J."/>
        </authorList>
    </citation>
    <scope>NUCLEOTIDE SEQUENCE [LARGE SCALE GENOMIC DNA]</scope>
    <source>
        <strain evidence="3">CGMCC 1.19029</strain>
    </source>
</reference>
<accession>A0ABV8RVN3</accession>
<evidence type="ECO:0000313" key="3">
    <source>
        <dbReference type="Proteomes" id="UP001595756"/>
    </source>
</evidence>
<proteinExistence type="predicted"/>
<dbReference type="Proteomes" id="UP001595756">
    <property type="component" value="Unassembled WGS sequence"/>
</dbReference>
<protein>
    <submittedName>
        <fullName evidence="2">Nuclear transport factor 2 family protein</fullName>
    </submittedName>
</protein>
<sequence>MMVERVAVEQASVEAELARLNAEYWFRVDRPQAGSVAQLYADEGRMVFGERRIEGRAAIEAFFLARNASRPVRTTRHVSSNLRLEALGPDCVRVHSIITVYSGLGASPLEIDTPSSVVDFTDICTRRDGRWTYVERCGSAIFVGPGAAPFLLEQLPPQHRWRAANP</sequence>